<dbReference type="Gene3D" id="3.20.20.70">
    <property type="entry name" value="Aldolase class I"/>
    <property type="match status" value="1"/>
</dbReference>
<evidence type="ECO:0000313" key="2">
    <source>
        <dbReference type="EMBL" id="EEF24030.1"/>
    </source>
</evidence>
<dbReference type="CDD" id="cd21109">
    <property type="entry name" value="SPASM"/>
    <property type="match status" value="1"/>
</dbReference>
<dbReference type="InterPro" id="IPR023885">
    <property type="entry name" value="4Fe4S-binding_SPASM_dom"/>
</dbReference>
<dbReference type="InterPro" id="IPR013785">
    <property type="entry name" value="Aldolase_TIM"/>
</dbReference>
<reference evidence="3" key="1">
    <citation type="journal article" date="2010" name="Nat. Biotechnol.">
        <title>Draft genome sequence of the oilseed species Ricinus communis.</title>
        <authorList>
            <person name="Chan A.P."/>
            <person name="Crabtree J."/>
            <person name="Zhao Q."/>
            <person name="Lorenzi H."/>
            <person name="Orvis J."/>
            <person name="Puiu D."/>
            <person name="Melake-Berhan A."/>
            <person name="Jones K.M."/>
            <person name="Redman J."/>
            <person name="Chen G."/>
            <person name="Cahoon E.B."/>
            <person name="Gedil M."/>
            <person name="Stanke M."/>
            <person name="Haas B.J."/>
            <person name="Wortman J.R."/>
            <person name="Fraser-Liggett C.M."/>
            <person name="Ravel J."/>
            <person name="Rabinowicz P.D."/>
        </authorList>
    </citation>
    <scope>NUCLEOTIDE SEQUENCE [LARGE SCALE GENOMIC DNA]</scope>
    <source>
        <strain evidence="3">cv. Hale</strain>
    </source>
</reference>
<dbReference type="Pfam" id="PF13186">
    <property type="entry name" value="SPASM"/>
    <property type="match status" value="1"/>
</dbReference>
<evidence type="ECO:0000313" key="3">
    <source>
        <dbReference type="Proteomes" id="UP000008311"/>
    </source>
</evidence>
<dbReference type="InterPro" id="IPR058240">
    <property type="entry name" value="rSAM_sf"/>
</dbReference>
<evidence type="ECO:0000259" key="1">
    <source>
        <dbReference type="Pfam" id="PF13186"/>
    </source>
</evidence>
<dbReference type="InParanoid" id="B9TJD4"/>
<accession>B9TJD4</accession>
<sequence>MNWHLYELIIQQLVDIAFGGVLCFHFYAEPLLNRKLGEFVAYATRQLPKTKCILYTNGDYLTAKKHSDLTAAGISLFFVTRHDNAITDVLLPVLRESNVVLDTRDDITFNNRAGLLGPPTDVRVRTLPCIFTSEALVITIDGNVLPCSCDFRESNCFGNVKEAHIRDIFCSDRCREFRRDLLAGRRAAYKLCRDCDAYCEVLNVPSAAEPHRAREQRPVIQIHRQNVERGGCEEYALVVGKEASNWGYITEVCFPQVEGTRSLRLDFEHARIPIHAWLPSAQRLPSTWGAFDEQKRRALALFDRVRPERIWMALPWIDSAVGFLAAVGEIGLPGVCVWQLATEVVSIPGSPRRSR</sequence>
<dbReference type="SUPFAM" id="SSF102114">
    <property type="entry name" value="Radical SAM enzymes"/>
    <property type="match status" value="1"/>
</dbReference>
<protein>
    <recommendedName>
        <fullName evidence="1">4Fe4S-binding SPASM domain-containing protein</fullName>
    </recommendedName>
</protein>
<organism evidence="2 3">
    <name type="scientific">Ricinus communis</name>
    <name type="common">Castor bean</name>
    <dbReference type="NCBI Taxonomy" id="3988"/>
    <lineage>
        <taxon>Eukaryota</taxon>
        <taxon>Viridiplantae</taxon>
        <taxon>Streptophyta</taxon>
        <taxon>Embryophyta</taxon>
        <taxon>Tracheophyta</taxon>
        <taxon>Spermatophyta</taxon>
        <taxon>Magnoliopsida</taxon>
        <taxon>eudicotyledons</taxon>
        <taxon>Gunneridae</taxon>
        <taxon>Pentapetalae</taxon>
        <taxon>rosids</taxon>
        <taxon>fabids</taxon>
        <taxon>Malpighiales</taxon>
        <taxon>Euphorbiaceae</taxon>
        <taxon>Acalyphoideae</taxon>
        <taxon>Acalypheae</taxon>
        <taxon>Ricinus</taxon>
    </lineage>
</organism>
<proteinExistence type="predicted"/>
<dbReference type="EMBL" id="EQ983721">
    <property type="protein sequence ID" value="EEF24030.1"/>
    <property type="molecule type" value="Genomic_DNA"/>
</dbReference>
<name>B9TJD4_RICCO</name>
<gene>
    <name evidence="2" type="ORF">RCOM_2070690</name>
</gene>
<dbReference type="AlphaFoldDB" id="B9TJD4"/>
<keyword evidence="3" id="KW-1185">Reference proteome</keyword>
<feature type="domain" description="4Fe4S-binding SPASM" evidence="1">
    <location>
        <begin position="129"/>
        <end position="196"/>
    </location>
</feature>
<dbReference type="Proteomes" id="UP000008311">
    <property type="component" value="Unassembled WGS sequence"/>
</dbReference>